<comment type="caution">
    <text evidence="2">The sequence shown here is derived from an EMBL/GenBank/DDBJ whole genome shotgun (WGS) entry which is preliminary data.</text>
</comment>
<feature type="region of interest" description="Disordered" evidence="1">
    <location>
        <begin position="1"/>
        <end position="32"/>
    </location>
</feature>
<reference evidence="2 3" key="1">
    <citation type="submission" date="2018-06" db="EMBL/GenBank/DDBJ databases">
        <title>Genome Sequence of the Brown Rot Fungal Pathogen Monilinia fructigena.</title>
        <authorList>
            <person name="Landi L."/>
            <person name="De Miccolis Angelini R.M."/>
            <person name="Pollastro S."/>
            <person name="Abate D."/>
            <person name="Faretra F."/>
            <person name="Romanazzi G."/>
        </authorList>
    </citation>
    <scope>NUCLEOTIDE SEQUENCE [LARGE SCALE GENOMIC DNA]</scope>
    <source>
        <strain evidence="2 3">Mfrg269</strain>
    </source>
</reference>
<dbReference type="AlphaFoldDB" id="A0A395IHI0"/>
<protein>
    <submittedName>
        <fullName evidence="2">Uncharacterized protein</fullName>
    </submittedName>
</protein>
<keyword evidence="3" id="KW-1185">Reference proteome</keyword>
<accession>A0A395IHI0</accession>
<dbReference type="EMBL" id="QKRW01000049">
    <property type="protein sequence ID" value="RAL59670.1"/>
    <property type="molecule type" value="Genomic_DNA"/>
</dbReference>
<evidence type="ECO:0000313" key="3">
    <source>
        <dbReference type="Proteomes" id="UP000249056"/>
    </source>
</evidence>
<dbReference type="OrthoDB" id="3563512at2759"/>
<dbReference type="Proteomes" id="UP000249056">
    <property type="component" value="Unassembled WGS sequence"/>
</dbReference>
<sequence>MPASQAPTSKPPTNSSPNKSTNSKTAAQSHTQQIAVLKQQVEQTPDPQSQASLHMRELEQQLTQLTSDLDFKNELASQAVRTHALEKSALDQQIAYLRTQLRDREVIVEETSRLVDEVRELRDRVLDKEDEVESLKVEHAEVVKRLEGEVRMLRGAGRKKDLGLERMGVLVAGGR</sequence>
<proteinExistence type="predicted"/>
<evidence type="ECO:0000313" key="2">
    <source>
        <dbReference type="EMBL" id="RAL59670.1"/>
    </source>
</evidence>
<gene>
    <name evidence="2" type="ORF">DID88_000303</name>
</gene>
<organism evidence="2 3">
    <name type="scientific">Monilinia fructigena</name>
    <dbReference type="NCBI Taxonomy" id="38457"/>
    <lineage>
        <taxon>Eukaryota</taxon>
        <taxon>Fungi</taxon>
        <taxon>Dikarya</taxon>
        <taxon>Ascomycota</taxon>
        <taxon>Pezizomycotina</taxon>
        <taxon>Leotiomycetes</taxon>
        <taxon>Helotiales</taxon>
        <taxon>Sclerotiniaceae</taxon>
        <taxon>Monilinia</taxon>
    </lineage>
</organism>
<name>A0A395IHI0_9HELO</name>
<evidence type="ECO:0000256" key="1">
    <source>
        <dbReference type="SAM" id="MobiDB-lite"/>
    </source>
</evidence>
<feature type="compositionally biased region" description="Low complexity" evidence="1">
    <location>
        <begin position="7"/>
        <end position="25"/>
    </location>
</feature>